<dbReference type="GO" id="GO:0003677">
    <property type="term" value="F:DNA binding"/>
    <property type="evidence" value="ECO:0007669"/>
    <property type="project" value="InterPro"/>
</dbReference>
<gene>
    <name evidence="2" type="ORF">C3B54_11310</name>
</gene>
<feature type="domain" description="HTH cro/C1-type" evidence="1">
    <location>
        <begin position="11"/>
        <end position="65"/>
    </location>
</feature>
<dbReference type="AlphaFoldDB" id="A0A2L2BNU0"/>
<keyword evidence="3" id="KW-1185">Reference proteome</keyword>
<dbReference type="SUPFAM" id="SSF47413">
    <property type="entry name" value="lambda repressor-like DNA-binding domains"/>
    <property type="match status" value="1"/>
</dbReference>
<proteinExistence type="predicted"/>
<dbReference type="InterPro" id="IPR010982">
    <property type="entry name" value="Lambda_DNA-bd_dom_sf"/>
</dbReference>
<protein>
    <submittedName>
        <fullName evidence="2">HTH domain-containing protein</fullName>
    </submittedName>
</protein>
<dbReference type="RefSeq" id="WP_104912941.1">
    <property type="nucleotide sequence ID" value="NZ_CP026923.1"/>
</dbReference>
<evidence type="ECO:0000313" key="2">
    <source>
        <dbReference type="EMBL" id="AVG23308.1"/>
    </source>
</evidence>
<reference evidence="2 3" key="1">
    <citation type="submission" date="2018-02" db="EMBL/GenBank/DDBJ databases">
        <title>Complete genome of the streamlined marine actinobacterium Pontimonas salivibrio CL-TW6 adapted to coastal planktonic lifestype.</title>
        <authorList>
            <person name="Cho B.C."/>
            <person name="Hardies S.C."/>
            <person name="Jang G.I."/>
            <person name="Hwang C.Y."/>
        </authorList>
    </citation>
    <scope>NUCLEOTIDE SEQUENCE [LARGE SCALE GENOMIC DNA]</scope>
    <source>
        <strain evidence="2 3">CL-TW6</strain>
    </source>
</reference>
<evidence type="ECO:0000259" key="1">
    <source>
        <dbReference type="PROSITE" id="PS50943"/>
    </source>
</evidence>
<accession>A0A2L2BNU0</accession>
<dbReference type="KEGG" id="psai:C3B54_11310"/>
<sequence length="74" mass="8231">MYSMRELAAVVRELRDSEGLTQQALAAKARVSRSFIADVEAGKPTVEANRLFHVLQALGFEIALRGQESGEVRW</sequence>
<dbReference type="Pfam" id="PF13560">
    <property type="entry name" value="HTH_31"/>
    <property type="match status" value="1"/>
</dbReference>
<evidence type="ECO:0000313" key="3">
    <source>
        <dbReference type="Proteomes" id="UP000243077"/>
    </source>
</evidence>
<dbReference type="OrthoDB" id="5083071at2"/>
<dbReference type="Gene3D" id="1.10.260.40">
    <property type="entry name" value="lambda repressor-like DNA-binding domains"/>
    <property type="match status" value="1"/>
</dbReference>
<dbReference type="PROSITE" id="PS50943">
    <property type="entry name" value="HTH_CROC1"/>
    <property type="match status" value="1"/>
</dbReference>
<dbReference type="Proteomes" id="UP000243077">
    <property type="component" value="Chromosome"/>
</dbReference>
<dbReference type="InterPro" id="IPR001387">
    <property type="entry name" value="Cro/C1-type_HTH"/>
</dbReference>
<dbReference type="SMART" id="SM00530">
    <property type="entry name" value="HTH_XRE"/>
    <property type="match status" value="1"/>
</dbReference>
<dbReference type="CDD" id="cd00093">
    <property type="entry name" value="HTH_XRE"/>
    <property type="match status" value="1"/>
</dbReference>
<organism evidence="2 3">
    <name type="scientific">Pontimonas salivibrio</name>
    <dbReference type="NCBI Taxonomy" id="1159327"/>
    <lineage>
        <taxon>Bacteria</taxon>
        <taxon>Bacillati</taxon>
        <taxon>Actinomycetota</taxon>
        <taxon>Actinomycetes</taxon>
        <taxon>Micrococcales</taxon>
        <taxon>Microbacteriaceae</taxon>
        <taxon>Pontimonas</taxon>
    </lineage>
</organism>
<name>A0A2L2BNU0_9MICO</name>
<dbReference type="EMBL" id="CP026923">
    <property type="protein sequence ID" value="AVG23308.1"/>
    <property type="molecule type" value="Genomic_DNA"/>
</dbReference>